<evidence type="ECO:0000313" key="3">
    <source>
        <dbReference type="Proteomes" id="UP000528608"/>
    </source>
</evidence>
<feature type="region of interest" description="Disordered" evidence="1">
    <location>
        <begin position="18"/>
        <end position="39"/>
    </location>
</feature>
<dbReference type="AlphaFoldDB" id="A0A7W8F3K9"/>
<evidence type="ECO:0000256" key="1">
    <source>
        <dbReference type="SAM" id="MobiDB-lite"/>
    </source>
</evidence>
<gene>
    <name evidence="2" type="ORF">FHS36_002819</name>
</gene>
<comment type="caution">
    <text evidence="2">The sequence shown here is derived from an EMBL/GenBank/DDBJ whole genome shotgun (WGS) entry which is preliminary data.</text>
</comment>
<dbReference type="Gene3D" id="3.20.20.80">
    <property type="entry name" value="Glycosidases"/>
    <property type="match status" value="1"/>
</dbReference>
<organism evidence="2 3">
    <name type="scientific">Streptomyces eurocidicus</name>
    <name type="common">Streptoverticillium eurocidicus</name>
    <dbReference type="NCBI Taxonomy" id="66423"/>
    <lineage>
        <taxon>Bacteria</taxon>
        <taxon>Bacillati</taxon>
        <taxon>Actinomycetota</taxon>
        <taxon>Actinomycetes</taxon>
        <taxon>Kitasatosporales</taxon>
        <taxon>Streptomycetaceae</taxon>
        <taxon>Streptomyces</taxon>
    </lineage>
</organism>
<dbReference type="Proteomes" id="UP000528608">
    <property type="component" value="Unassembled WGS sequence"/>
</dbReference>
<proteinExistence type="predicted"/>
<reference evidence="2 3" key="1">
    <citation type="submission" date="2020-08" db="EMBL/GenBank/DDBJ databases">
        <title>Genomic Encyclopedia of Type Strains, Phase III (KMG-III): the genomes of soil and plant-associated and newly described type strains.</title>
        <authorList>
            <person name="Whitman W."/>
        </authorList>
    </citation>
    <scope>NUCLEOTIDE SEQUENCE [LARGE SCALE GENOMIC DNA]</scope>
    <source>
        <strain evidence="2 3">CECT 3259</strain>
    </source>
</reference>
<protein>
    <recommendedName>
        <fullName evidence="4">GH18 domain-containing protein</fullName>
    </recommendedName>
</protein>
<name>A0A7W8F3K9_STREU</name>
<evidence type="ECO:0000313" key="2">
    <source>
        <dbReference type="EMBL" id="MBB5119386.1"/>
    </source>
</evidence>
<evidence type="ECO:0008006" key="4">
    <source>
        <dbReference type="Google" id="ProtNLM"/>
    </source>
</evidence>
<sequence length="54" mass="5719">MRFARSKGLGGFSMWSATRDKPYPGGARNSASATRGSIPRNEPAFAKAFAAARS</sequence>
<dbReference type="RefSeq" id="WP_170127767.1">
    <property type="nucleotide sequence ID" value="NZ_JACHJF010000007.1"/>
</dbReference>
<dbReference type="EMBL" id="JACHJF010000007">
    <property type="protein sequence ID" value="MBB5119386.1"/>
    <property type="molecule type" value="Genomic_DNA"/>
</dbReference>
<accession>A0A7W8F3K9</accession>